<proteinExistence type="predicted"/>
<evidence type="ECO:0000313" key="1">
    <source>
        <dbReference type="EMBL" id="KQL50517.1"/>
    </source>
</evidence>
<dbReference type="EMBL" id="LJJC01000015">
    <property type="protein sequence ID" value="KQL50517.1"/>
    <property type="molecule type" value="Genomic_DNA"/>
</dbReference>
<comment type="caution">
    <text evidence="1">The sequence shown here is derived from an EMBL/GenBank/DDBJ whole genome shotgun (WGS) entry which is preliminary data.</text>
</comment>
<dbReference type="PATRIC" id="fig|157838.3.peg.5033"/>
<dbReference type="AlphaFoldDB" id="A0A0Q3WR60"/>
<dbReference type="Proteomes" id="UP000051888">
    <property type="component" value="Unassembled WGS sequence"/>
</dbReference>
<evidence type="ECO:0000313" key="2">
    <source>
        <dbReference type="Proteomes" id="UP000051888"/>
    </source>
</evidence>
<accession>A0A0Q3WR60</accession>
<name>A0A0Q3WR60_9BACI</name>
<protein>
    <submittedName>
        <fullName evidence="1">Uncharacterized protein</fullName>
    </submittedName>
</protein>
<gene>
    <name evidence="1" type="ORF">AN964_22940</name>
</gene>
<dbReference type="RefSeq" id="WP_055742128.1">
    <property type="nucleotide sequence ID" value="NZ_JAAIWL010000002.1"/>
</dbReference>
<keyword evidence="2" id="KW-1185">Reference proteome</keyword>
<sequence length="211" mass="23635">MKRLIMLLLLVGLIVGGFVLNSVKGTLTLHDPKMEAALQTIARDKVSVLQTNKLGDKSAIAFFSVKSEKYGEMYGFALLEKKWNGKYRIPPITEKNDWMVQWGTNNLTASVIETKDGLSEILYGKRINDLYGNVPIASVVLQAQQFSVTKQKHVTSHIKTTVSIPKNKDAFFIAKPVPKDLSLPYYKGDRANQIGLTFKLFDESGKEINVR</sequence>
<dbReference type="OrthoDB" id="2922684at2"/>
<reference evidence="1 2" key="1">
    <citation type="submission" date="2015-09" db="EMBL/GenBank/DDBJ databases">
        <title>Genome sequencing project for genomic taxonomy and phylogenomics of Bacillus-like bacteria.</title>
        <authorList>
            <person name="Liu B."/>
            <person name="Wang J."/>
            <person name="Zhu Y."/>
            <person name="Liu G."/>
            <person name="Chen Q."/>
            <person name="Chen Z."/>
            <person name="Lan J."/>
            <person name="Che J."/>
            <person name="Ge C."/>
            <person name="Shi H."/>
            <person name="Pan Z."/>
            <person name="Liu X."/>
        </authorList>
    </citation>
    <scope>NUCLEOTIDE SEQUENCE [LARGE SCALE GENOMIC DNA]</scope>
    <source>
        <strain evidence="1 2">LMG 18435</strain>
    </source>
</reference>
<organism evidence="1 2">
    <name type="scientific">Heyndrickxia shackletonii</name>
    <dbReference type="NCBI Taxonomy" id="157838"/>
    <lineage>
        <taxon>Bacteria</taxon>
        <taxon>Bacillati</taxon>
        <taxon>Bacillota</taxon>
        <taxon>Bacilli</taxon>
        <taxon>Bacillales</taxon>
        <taxon>Bacillaceae</taxon>
        <taxon>Heyndrickxia</taxon>
    </lineage>
</organism>